<proteinExistence type="predicted"/>
<organism evidence="2 3">
    <name type="scientific">Methanoculleus thermophilus</name>
    <dbReference type="NCBI Taxonomy" id="2200"/>
    <lineage>
        <taxon>Archaea</taxon>
        <taxon>Methanobacteriati</taxon>
        <taxon>Methanobacteriota</taxon>
        <taxon>Stenosarchaea group</taxon>
        <taxon>Methanomicrobia</taxon>
        <taxon>Methanomicrobiales</taxon>
        <taxon>Methanomicrobiaceae</taxon>
        <taxon>Methanoculleus</taxon>
    </lineage>
</organism>
<sequence length="42" mass="4473">MFGITDPAIWSGYLLALGLTLACIVYGLLNWNKGTEAERGGS</sequence>
<dbReference type="STRING" id="2200.GCA_001571405_01987"/>
<protein>
    <submittedName>
        <fullName evidence="2">Uncharacterized protein</fullName>
    </submittedName>
</protein>
<accession>A0A1G9AYP5</accession>
<feature type="transmembrane region" description="Helical" evidence="1">
    <location>
        <begin position="12"/>
        <end position="29"/>
    </location>
</feature>
<keyword evidence="1" id="KW-1133">Transmembrane helix</keyword>
<dbReference type="NCBIfam" id="NF045580">
    <property type="entry name" value="symport_access"/>
    <property type="match status" value="1"/>
</dbReference>
<evidence type="ECO:0000313" key="2">
    <source>
        <dbReference type="EMBL" id="SDK32441.1"/>
    </source>
</evidence>
<dbReference type="InterPro" id="IPR054615">
    <property type="entry name" value="Symport_access"/>
</dbReference>
<dbReference type="EMBL" id="FNFT01000007">
    <property type="protein sequence ID" value="SDK32441.1"/>
    <property type="molecule type" value="Genomic_DNA"/>
</dbReference>
<gene>
    <name evidence="2" type="ORF">SAMN04488571_107101</name>
</gene>
<evidence type="ECO:0000313" key="3">
    <source>
        <dbReference type="Proteomes" id="UP000326500"/>
    </source>
</evidence>
<evidence type="ECO:0000256" key="1">
    <source>
        <dbReference type="SAM" id="Phobius"/>
    </source>
</evidence>
<dbReference type="RefSeq" id="WP_330219247.1">
    <property type="nucleotide sequence ID" value="NZ_BCNX01000010.1"/>
</dbReference>
<dbReference type="AlphaFoldDB" id="A0A1G9AYP5"/>
<dbReference type="Proteomes" id="UP000326500">
    <property type="component" value="Unassembled WGS sequence"/>
</dbReference>
<keyword evidence="1" id="KW-0472">Membrane</keyword>
<keyword evidence="3" id="KW-1185">Reference proteome</keyword>
<keyword evidence="1" id="KW-0812">Transmembrane</keyword>
<reference evidence="2 3" key="1">
    <citation type="submission" date="2016-10" db="EMBL/GenBank/DDBJ databases">
        <authorList>
            <person name="Varghese N."/>
            <person name="Submissions S."/>
        </authorList>
    </citation>
    <scope>NUCLEOTIDE SEQUENCE [LARGE SCALE GENOMIC DNA]</scope>
    <source>
        <strain evidence="2 3">DSM 2373</strain>
    </source>
</reference>
<name>A0A1G9AYP5_9EURY</name>